<accession>A0A1V4T344</accession>
<dbReference type="InterPro" id="IPR021834">
    <property type="entry name" value="DUF3426"/>
</dbReference>
<reference evidence="3 4" key="1">
    <citation type="submission" date="2017-01" db="EMBL/GenBank/DDBJ databases">
        <title>Genome Sequencing of a Marine Spirillum, Oceanospirillum multiglobuliferum ATCC 33336, from Japan.</title>
        <authorList>
            <person name="Carney J.G."/>
            <person name="Trachtenberg A.M."/>
            <person name="Rheaume B.A."/>
            <person name="Linnane J.D."/>
            <person name="Pitts N.L."/>
            <person name="Mykles D.L."/>
            <person name="Maclea K.S."/>
        </authorList>
    </citation>
    <scope>NUCLEOTIDE SEQUENCE [LARGE SCALE GENOMIC DNA]</scope>
    <source>
        <strain evidence="3 4">ATCC 33336</strain>
    </source>
</reference>
<organism evidence="3 4">
    <name type="scientific">Oceanospirillum multiglobuliferum</name>
    <dbReference type="NCBI Taxonomy" id="64969"/>
    <lineage>
        <taxon>Bacteria</taxon>
        <taxon>Pseudomonadati</taxon>
        <taxon>Pseudomonadota</taxon>
        <taxon>Gammaproteobacteria</taxon>
        <taxon>Oceanospirillales</taxon>
        <taxon>Oceanospirillaceae</taxon>
        <taxon>Oceanospirillum</taxon>
    </lineage>
</organism>
<dbReference type="Pfam" id="PF11906">
    <property type="entry name" value="DUF3426"/>
    <property type="match status" value="1"/>
</dbReference>
<dbReference type="OrthoDB" id="5294582at2"/>
<dbReference type="AlphaFoldDB" id="A0A1V4T344"/>
<comment type="caution">
    <text evidence="3">The sequence shown here is derived from an EMBL/GenBank/DDBJ whole genome shotgun (WGS) entry which is preliminary data.</text>
</comment>
<sequence length="335" mass="37225">MDERLTRCPHCKTCFVITEAILQQALGVARCGNCLKIYNASHHMFELEQGDSVEGSHHFTPAVEAPVSPIKKTTEAQPIQPEMAPQKAEKPEATPVFSEPEEFSVLPEMESFELDDDELATIRQARKQSTIQASDAPVDQALQTLIADSDFHQGHIADNRRFPKETDRIPLTEQLSLWLKGKLILPLALALSVISVIFIILWANSRILAQYPALSGLVESICSVATCDHLLMSDFAQLEAKQMSLVASEGEHLYAEFVLENLGEQIRFPAIAITLQSASGEVLSEQTFQPDQYLQNKPFADHQLPSELPISLSFPFPPSTQEVKHFAVLFLPPLN</sequence>
<dbReference type="InterPro" id="IPR011723">
    <property type="entry name" value="Znf/thioredoxin_put"/>
</dbReference>
<feature type="region of interest" description="Disordered" evidence="1">
    <location>
        <begin position="68"/>
        <end position="93"/>
    </location>
</feature>
<keyword evidence="2" id="KW-1133">Transmembrane helix</keyword>
<evidence type="ECO:0000313" key="3">
    <source>
        <dbReference type="EMBL" id="OPX54976.1"/>
    </source>
</evidence>
<keyword evidence="2" id="KW-0472">Membrane</keyword>
<dbReference type="EMBL" id="MTSM01000015">
    <property type="protein sequence ID" value="OPX54976.1"/>
    <property type="molecule type" value="Genomic_DNA"/>
</dbReference>
<evidence type="ECO:0000256" key="2">
    <source>
        <dbReference type="SAM" id="Phobius"/>
    </source>
</evidence>
<evidence type="ECO:0008006" key="5">
    <source>
        <dbReference type="Google" id="ProtNLM"/>
    </source>
</evidence>
<dbReference type="Proteomes" id="UP000191418">
    <property type="component" value="Unassembled WGS sequence"/>
</dbReference>
<dbReference type="STRING" id="64969.SAMN02745127_00257"/>
<keyword evidence="2" id="KW-0812">Transmembrane</keyword>
<dbReference type="NCBIfam" id="TIGR02098">
    <property type="entry name" value="MJ0042_CXXC"/>
    <property type="match status" value="1"/>
</dbReference>
<evidence type="ECO:0000313" key="4">
    <source>
        <dbReference type="Proteomes" id="UP000191418"/>
    </source>
</evidence>
<gene>
    <name evidence="3" type="ORF">BTE48_11595</name>
</gene>
<name>A0A1V4T344_9GAMM</name>
<protein>
    <recommendedName>
        <fullName evidence="5">Zinc finger/thioredoxin putative domain-containing protein</fullName>
    </recommendedName>
</protein>
<evidence type="ECO:0000256" key="1">
    <source>
        <dbReference type="SAM" id="MobiDB-lite"/>
    </source>
</evidence>
<proteinExistence type="predicted"/>
<keyword evidence="4" id="KW-1185">Reference proteome</keyword>
<feature type="transmembrane region" description="Helical" evidence="2">
    <location>
        <begin position="183"/>
        <end position="203"/>
    </location>
</feature>